<protein>
    <submittedName>
        <fullName evidence="1">Uncharacterized protein</fullName>
    </submittedName>
</protein>
<proteinExistence type="predicted"/>
<accession>A0ACC2S4S8</accession>
<dbReference type="EMBL" id="QTSX02005800">
    <property type="protein sequence ID" value="KAJ9057378.1"/>
    <property type="molecule type" value="Genomic_DNA"/>
</dbReference>
<evidence type="ECO:0000313" key="1">
    <source>
        <dbReference type="EMBL" id="KAJ9057378.1"/>
    </source>
</evidence>
<sequence length="133" mass="14502">MPITPENDFKSNSTVNLSARTSPNLKHLDWLCGVLTSAVWQAGCQKNKAELCLLCPFTAPCLEKICQAGCQKSKAVLRSASLFYGSPLVCASVVWRVGCQKSEAELCPLCPFTASRLGTRLGILAENLFLFFK</sequence>
<evidence type="ECO:0000313" key="2">
    <source>
        <dbReference type="Proteomes" id="UP001165960"/>
    </source>
</evidence>
<reference evidence="1" key="1">
    <citation type="submission" date="2022-04" db="EMBL/GenBank/DDBJ databases">
        <title>Genome of the entomopathogenic fungus Entomophthora muscae.</title>
        <authorList>
            <person name="Elya C."/>
            <person name="Lovett B.R."/>
            <person name="Lee E."/>
            <person name="Macias A.M."/>
            <person name="Hajek A.E."/>
            <person name="De Bivort B.L."/>
            <person name="Kasson M.T."/>
            <person name="De Fine Licht H.H."/>
            <person name="Stajich J.E."/>
        </authorList>
    </citation>
    <scope>NUCLEOTIDE SEQUENCE</scope>
    <source>
        <strain evidence="1">Berkeley</strain>
    </source>
</reference>
<comment type="caution">
    <text evidence="1">The sequence shown here is derived from an EMBL/GenBank/DDBJ whole genome shotgun (WGS) entry which is preliminary data.</text>
</comment>
<keyword evidence="2" id="KW-1185">Reference proteome</keyword>
<name>A0ACC2S4S8_9FUNG</name>
<gene>
    <name evidence="1" type="ORF">DSO57_1023247</name>
</gene>
<organism evidence="1 2">
    <name type="scientific">Entomophthora muscae</name>
    <dbReference type="NCBI Taxonomy" id="34485"/>
    <lineage>
        <taxon>Eukaryota</taxon>
        <taxon>Fungi</taxon>
        <taxon>Fungi incertae sedis</taxon>
        <taxon>Zoopagomycota</taxon>
        <taxon>Entomophthoromycotina</taxon>
        <taxon>Entomophthoromycetes</taxon>
        <taxon>Entomophthorales</taxon>
        <taxon>Entomophthoraceae</taxon>
        <taxon>Entomophthora</taxon>
    </lineage>
</organism>
<dbReference type="Proteomes" id="UP001165960">
    <property type="component" value="Unassembled WGS sequence"/>
</dbReference>